<proteinExistence type="predicted"/>
<dbReference type="EMBL" id="CAKOFQ010006669">
    <property type="protein sequence ID" value="CAH1957238.1"/>
    <property type="molecule type" value="Genomic_DNA"/>
</dbReference>
<gene>
    <name evidence="2" type="ORF">ACAOBT_LOCUS1981</name>
</gene>
<evidence type="ECO:0000256" key="1">
    <source>
        <dbReference type="SAM" id="MobiDB-lite"/>
    </source>
</evidence>
<comment type="caution">
    <text evidence="2">The sequence shown here is derived from an EMBL/GenBank/DDBJ whole genome shotgun (WGS) entry which is preliminary data.</text>
</comment>
<feature type="region of interest" description="Disordered" evidence="1">
    <location>
        <begin position="1"/>
        <end position="38"/>
    </location>
</feature>
<organism evidence="2 3">
    <name type="scientific">Acanthoscelides obtectus</name>
    <name type="common">Bean weevil</name>
    <name type="synonym">Bruchus obtectus</name>
    <dbReference type="NCBI Taxonomy" id="200917"/>
    <lineage>
        <taxon>Eukaryota</taxon>
        <taxon>Metazoa</taxon>
        <taxon>Ecdysozoa</taxon>
        <taxon>Arthropoda</taxon>
        <taxon>Hexapoda</taxon>
        <taxon>Insecta</taxon>
        <taxon>Pterygota</taxon>
        <taxon>Neoptera</taxon>
        <taxon>Endopterygota</taxon>
        <taxon>Coleoptera</taxon>
        <taxon>Polyphaga</taxon>
        <taxon>Cucujiformia</taxon>
        <taxon>Chrysomeloidea</taxon>
        <taxon>Chrysomelidae</taxon>
        <taxon>Bruchinae</taxon>
        <taxon>Bruchini</taxon>
        <taxon>Acanthoscelides</taxon>
    </lineage>
</organism>
<sequence>MFPRKKRDLVQQQQRQAQGASPLKANDQSEEPDQPISLQWQFEAVRDIKI</sequence>
<keyword evidence="3" id="KW-1185">Reference proteome</keyword>
<evidence type="ECO:0000313" key="3">
    <source>
        <dbReference type="Proteomes" id="UP001152888"/>
    </source>
</evidence>
<reference evidence="2" key="1">
    <citation type="submission" date="2022-03" db="EMBL/GenBank/DDBJ databases">
        <authorList>
            <person name="Sayadi A."/>
        </authorList>
    </citation>
    <scope>NUCLEOTIDE SEQUENCE</scope>
</reference>
<dbReference type="AlphaFoldDB" id="A0A9P0JNV5"/>
<protein>
    <submittedName>
        <fullName evidence="2">Uncharacterized protein</fullName>
    </submittedName>
</protein>
<evidence type="ECO:0000313" key="2">
    <source>
        <dbReference type="EMBL" id="CAH1957238.1"/>
    </source>
</evidence>
<name>A0A9P0JNV5_ACAOB</name>
<accession>A0A9P0JNV5</accession>
<dbReference type="Proteomes" id="UP001152888">
    <property type="component" value="Unassembled WGS sequence"/>
</dbReference>